<keyword evidence="10" id="KW-0175">Coiled coil</keyword>
<dbReference type="Proteomes" id="UP000319322">
    <property type="component" value="Unassembled WGS sequence"/>
</dbReference>
<dbReference type="InterPro" id="IPR022711">
    <property type="entry name" value="RNase_Y_N"/>
</dbReference>
<evidence type="ECO:0000256" key="7">
    <source>
        <dbReference type="ARBA" id="ARBA00023136"/>
    </source>
</evidence>
<dbReference type="CDD" id="cd22431">
    <property type="entry name" value="KH-I_RNaseY"/>
    <property type="match status" value="1"/>
</dbReference>
<dbReference type="Pfam" id="PF12072">
    <property type="entry name" value="RNase_Y_N"/>
    <property type="match status" value="1"/>
</dbReference>
<keyword evidence="2 8" id="KW-0540">Nuclease</keyword>
<keyword evidence="5 8" id="KW-0694">RNA-binding</keyword>
<comment type="similarity">
    <text evidence="8">Belongs to the RNase Y family.</text>
</comment>
<reference evidence="12 13" key="2">
    <citation type="submission" date="2019-07" db="EMBL/GenBank/DDBJ databases">
        <title>Helicobacter labacensis sp. nov., Helicobacter mehlei sp. nov. and Helicobacter vulpis sp. nov., isolated from gastric mucosa of red fox (Vulpis vulpis).</title>
        <authorList>
            <person name="Kusar D."/>
            <person name="Gruntar I."/>
            <person name="Pate M."/>
            <person name="Zajc U."/>
            <person name="Ocepek M."/>
        </authorList>
    </citation>
    <scope>NUCLEOTIDE SEQUENCE [LARGE SCALE GENOMIC DNA]</scope>
    <source>
        <strain evidence="12 13">L8b</strain>
    </source>
</reference>
<dbReference type="SMART" id="SM00322">
    <property type="entry name" value="KH"/>
    <property type="match status" value="1"/>
</dbReference>
<accession>A0A553UX35</accession>
<dbReference type="PANTHER" id="PTHR12826">
    <property type="entry name" value="RIBONUCLEASE Y"/>
    <property type="match status" value="1"/>
</dbReference>
<dbReference type="InterPro" id="IPR004087">
    <property type="entry name" value="KH_dom"/>
</dbReference>
<name>A0A553UX35_9HELI</name>
<keyword evidence="1" id="KW-0812">Transmembrane</keyword>
<dbReference type="GO" id="GO:0016787">
    <property type="term" value="F:hydrolase activity"/>
    <property type="evidence" value="ECO:0007669"/>
    <property type="project" value="UniProtKB-KW"/>
</dbReference>
<evidence type="ECO:0000256" key="8">
    <source>
        <dbReference type="HAMAP-Rule" id="MF_00335"/>
    </source>
</evidence>
<dbReference type="PROSITE" id="PS50084">
    <property type="entry name" value="KH_TYPE_1"/>
    <property type="match status" value="1"/>
</dbReference>
<dbReference type="GO" id="GO:0006402">
    <property type="term" value="P:mRNA catabolic process"/>
    <property type="evidence" value="ECO:0007669"/>
    <property type="project" value="UniProtKB-UniRule"/>
</dbReference>
<keyword evidence="13" id="KW-1185">Reference proteome</keyword>
<evidence type="ECO:0000313" key="13">
    <source>
        <dbReference type="Proteomes" id="UP000319322"/>
    </source>
</evidence>
<evidence type="ECO:0000256" key="5">
    <source>
        <dbReference type="ARBA" id="ARBA00022884"/>
    </source>
</evidence>
<dbReference type="SUPFAM" id="SSF109604">
    <property type="entry name" value="HD-domain/PDEase-like"/>
    <property type="match status" value="1"/>
</dbReference>
<dbReference type="Pfam" id="PF00013">
    <property type="entry name" value="KH_1"/>
    <property type="match status" value="1"/>
</dbReference>
<comment type="caution">
    <text evidence="12">The sequence shown here is derived from an EMBL/GenBank/DDBJ whole genome shotgun (WGS) entry which is preliminary data.</text>
</comment>
<proteinExistence type="inferred from homology"/>
<dbReference type="EMBL" id="VKGC01000007">
    <property type="protein sequence ID" value="TSA84760.1"/>
    <property type="molecule type" value="Genomic_DNA"/>
</dbReference>
<comment type="function">
    <text evidence="8">Endoribonuclease that initiates mRNA decay.</text>
</comment>
<dbReference type="InterPro" id="IPR036612">
    <property type="entry name" value="KH_dom_type_1_sf"/>
</dbReference>
<dbReference type="InterPro" id="IPR006674">
    <property type="entry name" value="HD_domain"/>
</dbReference>
<keyword evidence="3 8" id="KW-0255">Endonuclease</keyword>
<evidence type="ECO:0000259" key="11">
    <source>
        <dbReference type="PROSITE" id="PS51831"/>
    </source>
</evidence>
<feature type="domain" description="HD" evidence="11">
    <location>
        <begin position="338"/>
        <end position="431"/>
    </location>
</feature>
<dbReference type="AlphaFoldDB" id="A0A553UX35"/>
<sequence>MTNIFLNTLSLCVLTGASVFWLTRRFLGTQRQSILKQAKAKADMLLYQAQVLYQTKEVESQTLIQQLQQEYARQVQENAQDYQNKLDALKSYENQQKKQWNLQNQQLNQTKQELQAFQQELQREKYTQEQISQECAKLKQEALNALMECAGYTKEEAQEIVLRRLEEDLILQKSALIRRYEKQAKKEAKERAHFIIAQATARFASSFAMENLTSVVALPDSDFIGRIIGKEGKNIDTFKRISGVEVIIDEDSKTITLSCFNLYRREIATRTLEQLIQDGRIQPARIEMVYKRVEAGMEEAILQEAEEVILDLKLDSMPEELKHLLGRMRYRTSYGQNALIHSIEVAILAGTITEQLGGDCKLARRAGILHDIGKALTPEHGGDHVELGAEVCRRHNEHPVVLNAIFAHHDREEIKSIECAAVCAADALSASRPGARRKESENFLNRMQDLERIASQKSGVEKVFAMDAGREVRVIVCPETINDAKIPLLARDIAKEIQNNLQYPGEVVVHVIRERHAKAVAR</sequence>
<dbReference type="Pfam" id="PF01966">
    <property type="entry name" value="HD"/>
    <property type="match status" value="1"/>
</dbReference>
<dbReference type="Gene3D" id="3.30.1370.10">
    <property type="entry name" value="K Homology domain, type 1"/>
    <property type="match status" value="1"/>
</dbReference>
<dbReference type="InterPro" id="IPR017705">
    <property type="entry name" value="Ribonuclease_Y"/>
</dbReference>
<evidence type="ECO:0000313" key="12">
    <source>
        <dbReference type="EMBL" id="TSA84760.1"/>
    </source>
</evidence>
<dbReference type="InterPro" id="IPR004088">
    <property type="entry name" value="KH_dom_type_1"/>
</dbReference>
<evidence type="ECO:0000256" key="6">
    <source>
        <dbReference type="ARBA" id="ARBA00022989"/>
    </source>
</evidence>
<evidence type="ECO:0000256" key="2">
    <source>
        <dbReference type="ARBA" id="ARBA00022722"/>
    </source>
</evidence>
<evidence type="ECO:0000256" key="1">
    <source>
        <dbReference type="ARBA" id="ARBA00022692"/>
    </source>
</evidence>
<evidence type="ECO:0000256" key="10">
    <source>
        <dbReference type="SAM" id="Coils"/>
    </source>
</evidence>
<dbReference type="InterPro" id="IPR006675">
    <property type="entry name" value="HDIG_dom"/>
</dbReference>
<reference evidence="13" key="1">
    <citation type="submission" date="2019-07" db="EMBL/GenBank/DDBJ databases">
        <title>Helicobacter labacensis sp. nov., Helicobacter mehlei sp. nov. and Helicobacter vulpis sp. nov., isolated from gastric mucosa of red fox (Vulpis vulpis).</title>
        <authorList>
            <person name="Papic B."/>
        </authorList>
    </citation>
    <scope>NUCLEOTIDE SEQUENCE [LARGE SCALE GENOMIC DNA]</scope>
    <source>
        <strain evidence="13">L8b</strain>
    </source>
</reference>
<keyword evidence="4 8" id="KW-0378">Hydrolase</keyword>
<dbReference type="PANTHER" id="PTHR12826:SF15">
    <property type="entry name" value="RIBONUCLEASE Y"/>
    <property type="match status" value="1"/>
</dbReference>
<keyword evidence="7" id="KW-0472">Membrane</keyword>
<dbReference type="GO" id="GO:0004521">
    <property type="term" value="F:RNA endonuclease activity"/>
    <property type="evidence" value="ECO:0007669"/>
    <property type="project" value="UniProtKB-UniRule"/>
</dbReference>
<dbReference type="GO" id="GO:0005886">
    <property type="term" value="C:plasma membrane"/>
    <property type="evidence" value="ECO:0007669"/>
    <property type="project" value="UniProtKB-UniRule"/>
</dbReference>
<evidence type="ECO:0000256" key="4">
    <source>
        <dbReference type="ARBA" id="ARBA00022801"/>
    </source>
</evidence>
<dbReference type="NCBIfam" id="TIGR00277">
    <property type="entry name" value="HDIG"/>
    <property type="match status" value="1"/>
</dbReference>
<dbReference type="NCBIfam" id="TIGR03319">
    <property type="entry name" value="RNase_Y"/>
    <property type="match status" value="1"/>
</dbReference>
<dbReference type="EC" id="3.1.-.-" evidence="8 9"/>
<feature type="coiled-coil region" evidence="10">
    <location>
        <begin position="64"/>
        <end position="148"/>
    </location>
</feature>
<dbReference type="InterPro" id="IPR003607">
    <property type="entry name" value="HD/PDEase_dom"/>
</dbReference>
<dbReference type="Gene3D" id="1.10.3210.10">
    <property type="entry name" value="Hypothetical protein af1432"/>
    <property type="match status" value="1"/>
</dbReference>
<organism evidence="12 13">
    <name type="scientific">Helicobacter mehlei</name>
    <dbReference type="NCBI Taxonomy" id="2316080"/>
    <lineage>
        <taxon>Bacteria</taxon>
        <taxon>Pseudomonadati</taxon>
        <taxon>Campylobacterota</taxon>
        <taxon>Epsilonproteobacteria</taxon>
        <taxon>Campylobacterales</taxon>
        <taxon>Helicobacteraceae</taxon>
        <taxon>Helicobacter</taxon>
    </lineage>
</organism>
<dbReference type="PROSITE" id="PS51831">
    <property type="entry name" value="HD"/>
    <property type="match status" value="1"/>
</dbReference>
<dbReference type="HAMAP" id="MF_00335">
    <property type="entry name" value="RNase_Y"/>
    <property type="match status" value="1"/>
</dbReference>
<dbReference type="RefSeq" id="WP_120947347.1">
    <property type="nucleotide sequence ID" value="NZ_QXQP01000009.1"/>
</dbReference>
<reference evidence="12 13" key="3">
    <citation type="submission" date="2019-07" db="EMBL/GenBank/DDBJ databases">
        <authorList>
            <person name="Papic B."/>
        </authorList>
    </citation>
    <scope>NUCLEOTIDE SEQUENCE [LARGE SCALE GENOMIC DNA]</scope>
    <source>
        <strain evidence="12 13">L8b</strain>
    </source>
</reference>
<dbReference type="OrthoDB" id="9803205at2"/>
<dbReference type="SMART" id="SM00471">
    <property type="entry name" value="HDc"/>
    <property type="match status" value="1"/>
</dbReference>
<dbReference type="SUPFAM" id="SSF54791">
    <property type="entry name" value="Eukaryotic type KH-domain (KH-domain type I)"/>
    <property type="match status" value="1"/>
</dbReference>
<keyword evidence="6" id="KW-1133">Transmembrane helix</keyword>
<protein>
    <recommendedName>
        <fullName evidence="8 9">Ribonuclease Y</fullName>
        <shortName evidence="8">RNase Y</shortName>
        <ecNumber evidence="8 9">3.1.-.-</ecNumber>
    </recommendedName>
</protein>
<dbReference type="CDD" id="cd00077">
    <property type="entry name" value="HDc"/>
    <property type="match status" value="1"/>
</dbReference>
<evidence type="ECO:0000256" key="3">
    <source>
        <dbReference type="ARBA" id="ARBA00022759"/>
    </source>
</evidence>
<gene>
    <name evidence="8 12" type="primary">rny</name>
    <name evidence="12" type="ORF">FNE76_04120</name>
</gene>
<evidence type="ECO:0000256" key="9">
    <source>
        <dbReference type="NCBIfam" id="TIGR03319"/>
    </source>
</evidence>
<dbReference type="GO" id="GO:0003723">
    <property type="term" value="F:RNA binding"/>
    <property type="evidence" value="ECO:0007669"/>
    <property type="project" value="UniProtKB-UniRule"/>
</dbReference>